<evidence type="ECO:0000256" key="2">
    <source>
        <dbReference type="SAM" id="Phobius"/>
    </source>
</evidence>
<feature type="transmembrane region" description="Helical" evidence="2">
    <location>
        <begin position="120"/>
        <end position="141"/>
    </location>
</feature>
<feature type="compositionally biased region" description="Basic and acidic residues" evidence="1">
    <location>
        <begin position="335"/>
        <end position="345"/>
    </location>
</feature>
<evidence type="ECO:0000313" key="3">
    <source>
        <dbReference type="EMBL" id="KAB7462071.1"/>
    </source>
</evidence>
<keyword evidence="2" id="KW-0472">Membrane</keyword>
<feature type="compositionally biased region" description="Acidic residues" evidence="1">
    <location>
        <begin position="323"/>
        <end position="334"/>
    </location>
</feature>
<organism evidence="4">
    <name type="scientific">Bifidobacterium dentium</name>
    <dbReference type="NCBI Taxonomy" id="1689"/>
    <lineage>
        <taxon>Bacteria</taxon>
        <taxon>Bacillati</taxon>
        <taxon>Actinomycetota</taxon>
        <taxon>Actinomycetes</taxon>
        <taxon>Bifidobacteriales</taxon>
        <taxon>Bifidobacteriaceae</taxon>
        <taxon>Bifidobacterium</taxon>
    </lineage>
</organism>
<keyword evidence="2" id="KW-1133">Transmembrane helix</keyword>
<dbReference type="AlphaFoldDB" id="A0A6N2RXR6"/>
<dbReference type="EMBL" id="WDPD01000002">
    <property type="protein sequence ID" value="KAB7462071.1"/>
    <property type="molecule type" value="Genomic_DNA"/>
</dbReference>
<dbReference type="InterPro" id="IPR021235">
    <property type="entry name" value="DUF2637"/>
</dbReference>
<evidence type="ECO:0000313" key="4">
    <source>
        <dbReference type="EMBL" id="VYS86123.1"/>
    </source>
</evidence>
<feature type="region of interest" description="Disordered" evidence="1">
    <location>
        <begin position="158"/>
        <end position="180"/>
    </location>
</feature>
<reference evidence="4" key="2">
    <citation type="submission" date="2019-11" db="EMBL/GenBank/DDBJ databases">
        <authorList>
            <person name="Feng L."/>
        </authorList>
    </citation>
    <scope>NUCLEOTIDE SEQUENCE</scope>
    <source>
        <strain evidence="4">BdentiumLFYP24</strain>
    </source>
</reference>
<dbReference type="EMBL" id="CACRSP010000003">
    <property type="protein sequence ID" value="VYS86123.1"/>
    <property type="molecule type" value="Genomic_DNA"/>
</dbReference>
<dbReference type="Proteomes" id="UP000429211">
    <property type="component" value="Unassembled WGS sequence"/>
</dbReference>
<protein>
    <submittedName>
        <fullName evidence="3">DUF2637 domain-containing protein</fullName>
    </submittedName>
</protein>
<feature type="region of interest" description="Disordered" evidence="1">
    <location>
        <begin position="232"/>
        <end position="360"/>
    </location>
</feature>
<accession>A0A6N2RXR6</accession>
<sequence length="415" mass="44437">MNDTNSNTRPETDRTSVRMWPGITAGLVIGLIAFILSFDALRLVFVSCGINPYLSWGGPVCVDGTILLCTWATWGFKKGHIRGGWYPWAGLVLFSGCSIGGNALHALINNGLELPAWAPATIMSIPPVAMLYATHLIVIIAGDRLDKVNALIGRTLDDTETKTPTEPMTASTAEPLTAPLSAPVPPAPATPAYETVPPAYEPATVEKPNLRDFAWSAPTPADLAIDDTEADASPKAVEANATADASTTEKPALDIQADPRTMPETEHTPTMTEPAAPEPQDEPEPESVSVEPELESEGTAGNIDGPDTITVEPSAETTREGEADPTQEEAADGTDSERTGKRTGEQEPEPLPAPLAALSRNEARDAAKWLAWADRMHEQGLPLNWQTAQDAGIVSSTSTAKRRLRVYRQAYPDRF</sequence>
<dbReference type="RefSeq" id="WP_034519649.1">
    <property type="nucleotide sequence ID" value="NZ_CACRSP010000003.1"/>
</dbReference>
<feature type="compositionally biased region" description="Polar residues" evidence="1">
    <location>
        <begin position="164"/>
        <end position="174"/>
    </location>
</feature>
<evidence type="ECO:0000313" key="5">
    <source>
        <dbReference type="Proteomes" id="UP000429211"/>
    </source>
</evidence>
<feature type="transmembrane region" description="Helical" evidence="2">
    <location>
        <begin position="86"/>
        <end position="108"/>
    </location>
</feature>
<reference evidence="3 5" key="1">
    <citation type="journal article" date="2019" name="Nat. Med.">
        <title>A library of human gut bacterial isolates paired with longitudinal multiomics data enables mechanistic microbiome research.</title>
        <authorList>
            <person name="Poyet M."/>
            <person name="Groussin M."/>
            <person name="Gibbons S.M."/>
            <person name="Avila-Pacheco J."/>
            <person name="Jiang X."/>
            <person name="Kearney S.M."/>
            <person name="Perrotta A.R."/>
            <person name="Berdy B."/>
            <person name="Zhao S."/>
            <person name="Lieberman T.D."/>
            <person name="Swanson P.K."/>
            <person name="Smith M."/>
            <person name="Roesemann S."/>
            <person name="Alexander J.E."/>
            <person name="Rich S.A."/>
            <person name="Livny J."/>
            <person name="Vlamakis H."/>
            <person name="Clish C."/>
            <person name="Bullock K."/>
            <person name="Deik A."/>
            <person name="Scott J."/>
            <person name="Pierce K.A."/>
            <person name="Xavier R.J."/>
            <person name="Alm E.J."/>
        </authorList>
    </citation>
    <scope>NUCLEOTIDE SEQUENCE [LARGE SCALE GENOMIC DNA]</scope>
    <source>
        <strain evidence="3 5">BIOML-A2</strain>
    </source>
</reference>
<gene>
    <name evidence="4" type="ORF">BDLFYP24_01239</name>
    <name evidence="3" type="ORF">GBB04_03630</name>
</gene>
<keyword evidence="2" id="KW-0812">Transmembrane</keyword>
<proteinExistence type="predicted"/>
<feature type="transmembrane region" description="Helical" evidence="2">
    <location>
        <begin position="20"/>
        <end position="41"/>
    </location>
</feature>
<evidence type="ECO:0000256" key="1">
    <source>
        <dbReference type="SAM" id="MobiDB-lite"/>
    </source>
</evidence>
<feature type="transmembrane region" description="Helical" evidence="2">
    <location>
        <begin position="53"/>
        <end position="74"/>
    </location>
</feature>
<dbReference type="Pfam" id="PF10935">
    <property type="entry name" value="DUF2637"/>
    <property type="match status" value="1"/>
</dbReference>
<name>A0A6N2RXR6_9BIFI</name>